<organism evidence="3">
    <name type="scientific">Craspedostauros australis</name>
    <dbReference type="NCBI Taxonomy" id="1486917"/>
    <lineage>
        <taxon>Eukaryota</taxon>
        <taxon>Sar</taxon>
        <taxon>Stramenopiles</taxon>
        <taxon>Ochrophyta</taxon>
        <taxon>Bacillariophyta</taxon>
        <taxon>Bacillariophyceae</taxon>
        <taxon>Bacillariophycidae</taxon>
        <taxon>Naviculales</taxon>
        <taxon>Naviculaceae</taxon>
        <taxon>Craspedostauros</taxon>
    </lineage>
</organism>
<keyword evidence="1" id="KW-0175">Coiled coil</keyword>
<feature type="coiled-coil region" evidence="1">
    <location>
        <begin position="144"/>
        <end position="236"/>
    </location>
</feature>
<dbReference type="AlphaFoldDB" id="A0A7R9WSD0"/>
<feature type="compositionally biased region" description="Basic and acidic residues" evidence="2">
    <location>
        <begin position="54"/>
        <end position="72"/>
    </location>
</feature>
<feature type="region of interest" description="Disordered" evidence="2">
    <location>
        <begin position="1"/>
        <end position="72"/>
    </location>
</feature>
<protein>
    <recommendedName>
        <fullName evidence="4">BAR domain-containing protein</fullName>
    </recommendedName>
</protein>
<reference evidence="3" key="1">
    <citation type="submission" date="2021-01" db="EMBL/GenBank/DDBJ databases">
        <authorList>
            <person name="Corre E."/>
            <person name="Pelletier E."/>
            <person name="Niang G."/>
            <person name="Scheremetjew M."/>
            <person name="Finn R."/>
            <person name="Kale V."/>
            <person name="Holt S."/>
            <person name="Cochrane G."/>
            <person name="Meng A."/>
            <person name="Brown T."/>
            <person name="Cohen L."/>
        </authorList>
    </citation>
    <scope>NUCLEOTIDE SEQUENCE</scope>
    <source>
        <strain evidence="3">CCMP3328</strain>
    </source>
</reference>
<evidence type="ECO:0000256" key="2">
    <source>
        <dbReference type="SAM" id="MobiDB-lite"/>
    </source>
</evidence>
<sequence length="297" mass="33677">MAETKEAPAGTPTKKETAKNGGKLATPKKNKSNSQRSQTPVAPPKKRITNISDRLSKAIDGAKEQKNRSPDLVHLGKDFDDMRKQLRSLILKTRKYNDAYIQAEKARKEMISEIGKLSEGTPLFQDVGKHQNNESIVHINEAASKEAENNAKEFRAKIVEYAAEWEEIVTGLVDQEMNNARKLGKDKSHYDGKVEKLRQEINKLENSGRPTPDTKAERLKRNEDKLKEAFIAYEEAASKTCFLIEEVVKSGWKDLYPFVKSTMNWEINRVQGESELFADLPDAVDRMVIAYKANKKK</sequence>
<dbReference type="Gene3D" id="1.20.1270.60">
    <property type="entry name" value="Arfaptin homology (AH) domain/BAR domain"/>
    <property type="match status" value="1"/>
</dbReference>
<dbReference type="SUPFAM" id="SSF103657">
    <property type="entry name" value="BAR/IMD domain-like"/>
    <property type="match status" value="1"/>
</dbReference>
<dbReference type="InterPro" id="IPR027267">
    <property type="entry name" value="AH/BAR_dom_sf"/>
</dbReference>
<evidence type="ECO:0008006" key="4">
    <source>
        <dbReference type="Google" id="ProtNLM"/>
    </source>
</evidence>
<name>A0A7R9WSD0_9STRA</name>
<accession>A0A7R9WSD0</accession>
<gene>
    <name evidence="3" type="ORF">CAUS1442_LOCUS5964</name>
</gene>
<evidence type="ECO:0000256" key="1">
    <source>
        <dbReference type="SAM" id="Coils"/>
    </source>
</evidence>
<evidence type="ECO:0000313" key="3">
    <source>
        <dbReference type="EMBL" id="CAD8333859.1"/>
    </source>
</evidence>
<proteinExistence type="predicted"/>
<dbReference type="EMBL" id="HBEF01009452">
    <property type="protein sequence ID" value="CAD8333859.1"/>
    <property type="molecule type" value="Transcribed_RNA"/>
</dbReference>